<evidence type="ECO:0000256" key="9">
    <source>
        <dbReference type="ARBA" id="ARBA00048173"/>
    </source>
</evidence>
<evidence type="ECO:0000256" key="2">
    <source>
        <dbReference type="ARBA" id="ARBA00022679"/>
    </source>
</evidence>
<comment type="similarity">
    <text evidence="8">Belongs to the bacterial reverse transcriptase family.</text>
</comment>
<comment type="caution">
    <text evidence="11">The sequence shown here is derived from an EMBL/GenBank/DDBJ whole genome shotgun (WGS) entry which is preliminary data.</text>
</comment>
<dbReference type="InterPro" id="IPR000123">
    <property type="entry name" value="Reverse_transcriptase_msDNA"/>
</dbReference>
<keyword evidence="6 11" id="KW-0695">RNA-directed DNA polymerase</keyword>
<dbReference type="InterPro" id="IPR043502">
    <property type="entry name" value="DNA/RNA_pol_sf"/>
</dbReference>
<evidence type="ECO:0000313" key="11">
    <source>
        <dbReference type="EMBL" id="MFC5394528.1"/>
    </source>
</evidence>
<gene>
    <name evidence="11" type="ORF">ACFPPC_17965</name>
</gene>
<comment type="catalytic activity">
    <reaction evidence="9">
        <text>DNA(n) + a 2'-deoxyribonucleoside 5'-triphosphate = DNA(n+1) + diphosphate</text>
        <dbReference type="Rhea" id="RHEA:22508"/>
        <dbReference type="Rhea" id="RHEA-COMP:17339"/>
        <dbReference type="Rhea" id="RHEA-COMP:17340"/>
        <dbReference type="ChEBI" id="CHEBI:33019"/>
        <dbReference type="ChEBI" id="CHEBI:61560"/>
        <dbReference type="ChEBI" id="CHEBI:173112"/>
        <dbReference type="EC" id="2.7.7.49"/>
    </reaction>
</comment>
<evidence type="ECO:0000313" key="12">
    <source>
        <dbReference type="Proteomes" id="UP001596104"/>
    </source>
</evidence>
<dbReference type="PRINTS" id="PR00866">
    <property type="entry name" value="RNADNAPOLMS"/>
</dbReference>
<proteinExistence type="inferred from homology"/>
<evidence type="ECO:0000256" key="7">
    <source>
        <dbReference type="ARBA" id="ARBA00023118"/>
    </source>
</evidence>
<evidence type="ECO:0000256" key="3">
    <source>
        <dbReference type="ARBA" id="ARBA00022695"/>
    </source>
</evidence>
<keyword evidence="4" id="KW-0479">Metal-binding</keyword>
<dbReference type="RefSeq" id="WP_377009894.1">
    <property type="nucleotide sequence ID" value="NZ_JBHSLV010000031.1"/>
</dbReference>
<dbReference type="PANTHER" id="PTHR34047">
    <property type="entry name" value="NUCLEAR INTRON MATURASE 1, MITOCHONDRIAL-RELATED"/>
    <property type="match status" value="1"/>
</dbReference>
<keyword evidence="3" id="KW-0548">Nucleotidyltransferase</keyword>
<dbReference type="Pfam" id="PF00078">
    <property type="entry name" value="RVT_1"/>
    <property type="match status" value="1"/>
</dbReference>
<dbReference type="InterPro" id="IPR051083">
    <property type="entry name" value="GrpII_Intron_Splice-Mob/Def"/>
</dbReference>
<dbReference type="EMBL" id="JBHSLV010000031">
    <property type="protein sequence ID" value="MFC5394528.1"/>
    <property type="molecule type" value="Genomic_DNA"/>
</dbReference>
<keyword evidence="12" id="KW-1185">Reference proteome</keyword>
<dbReference type="PANTHER" id="PTHR34047:SF7">
    <property type="entry name" value="RNA-DIRECTED DNA POLYMERASE"/>
    <property type="match status" value="1"/>
</dbReference>
<dbReference type="NCBIfam" id="NF038233">
    <property type="entry name" value="retron_St85_RT"/>
    <property type="match status" value="1"/>
</dbReference>
<dbReference type="PROSITE" id="PS50878">
    <property type="entry name" value="RT_POL"/>
    <property type="match status" value="1"/>
</dbReference>
<keyword evidence="7" id="KW-0051">Antiviral defense</keyword>
<evidence type="ECO:0000256" key="4">
    <source>
        <dbReference type="ARBA" id="ARBA00022723"/>
    </source>
</evidence>
<dbReference type="SUPFAM" id="SSF56672">
    <property type="entry name" value="DNA/RNA polymerases"/>
    <property type="match status" value="1"/>
</dbReference>
<dbReference type="GO" id="GO:0003964">
    <property type="term" value="F:RNA-directed DNA polymerase activity"/>
    <property type="evidence" value="ECO:0007669"/>
    <property type="project" value="UniProtKB-KW"/>
</dbReference>
<dbReference type="EC" id="2.7.7.49" evidence="1"/>
<keyword evidence="2" id="KW-0808">Transferase</keyword>
<name>A0ABW0HDT9_9HYPH</name>
<feature type="domain" description="Reverse transcriptase" evidence="10">
    <location>
        <begin position="15"/>
        <end position="239"/>
    </location>
</feature>
<evidence type="ECO:0000256" key="6">
    <source>
        <dbReference type="ARBA" id="ARBA00022918"/>
    </source>
</evidence>
<protein>
    <recommendedName>
        <fullName evidence="1">RNA-directed DNA polymerase</fullName>
        <ecNumber evidence="1">2.7.7.49</ecNumber>
    </recommendedName>
</protein>
<evidence type="ECO:0000256" key="5">
    <source>
        <dbReference type="ARBA" id="ARBA00022842"/>
    </source>
</evidence>
<evidence type="ECO:0000256" key="1">
    <source>
        <dbReference type="ARBA" id="ARBA00012493"/>
    </source>
</evidence>
<sequence>MKLIRDCADGLALTAGELLTIARTAPKRYFVWEIPKRSGDGARTVCHPARELKAVQYYFLNEVLGGLPVHPSATAYVAGSSIRKNAQAHARSRVIMKLDFADFFNSLKVSDWKRYAEVHFAEWSEDELDFSNRILFWGAGSYSPRCLAIGAPTSPLLSNALMYEVDVALSGYAAEEGLTYTRYADDITFSSREFLDHGRTVAAVKRALLRARYTSVRLNEEKTVLASDKTARRVTGLVITPVNNVSLGRDRKRLISAMVHHAYCRKLEPGDWPKLAGLLAFAADAEPEFIERLRAKYPPELLDWIVRYGTREIP</sequence>
<dbReference type="InterPro" id="IPR000477">
    <property type="entry name" value="RT_dom"/>
</dbReference>
<evidence type="ECO:0000259" key="10">
    <source>
        <dbReference type="PROSITE" id="PS50878"/>
    </source>
</evidence>
<dbReference type="CDD" id="cd03487">
    <property type="entry name" value="RT_Bac_retron_II"/>
    <property type="match status" value="1"/>
</dbReference>
<reference evidence="12" key="1">
    <citation type="journal article" date="2019" name="Int. J. Syst. Evol. Microbiol.">
        <title>The Global Catalogue of Microorganisms (GCM) 10K type strain sequencing project: providing services to taxonomists for standard genome sequencing and annotation.</title>
        <authorList>
            <consortium name="The Broad Institute Genomics Platform"/>
            <consortium name="The Broad Institute Genome Sequencing Center for Infectious Disease"/>
            <person name="Wu L."/>
            <person name="Ma J."/>
        </authorList>
    </citation>
    <scope>NUCLEOTIDE SEQUENCE [LARGE SCALE GENOMIC DNA]</scope>
    <source>
        <strain evidence="12">CGMCC 1.16326</strain>
    </source>
</reference>
<dbReference type="Proteomes" id="UP001596104">
    <property type="component" value="Unassembled WGS sequence"/>
</dbReference>
<keyword evidence="5" id="KW-0460">Magnesium</keyword>
<organism evidence="11 12">
    <name type="scientific">Bosea vestrisii</name>
    <dbReference type="NCBI Taxonomy" id="151416"/>
    <lineage>
        <taxon>Bacteria</taxon>
        <taxon>Pseudomonadati</taxon>
        <taxon>Pseudomonadota</taxon>
        <taxon>Alphaproteobacteria</taxon>
        <taxon>Hyphomicrobiales</taxon>
        <taxon>Boseaceae</taxon>
        <taxon>Bosea</taxon>
    </lineage>
</organism>
<evidence type="ECO:0000256" key="8">
    <source>
        <dbReference type="ARBA" id="ARBA00034120"/>
    </source>
</evidence>
<accession>A0ABW0HDT9</accession>